<comment type="caution">
    <text evidence="4">The sequence shown here is derived from an EMBL/GenBank/DDBJ whole genome shotgun (WGS) entry which is preliminary data.</text>
</comment>
<dbReference type="GO" id="GO:0030428">
    <property type="term" value="C:cell septum"/>
    <property type="evidence" value="ECO:0007669"/>
    <property type="project" value="TreeGrafter"/>
</dbReference>
<dbReference type="GO" id="GO:0032506">
    <property type="term" value="P:cytokinetic process"/>
    <property type="evidence" value="ECO:0007669"/>
    <property type="project" value="TreeGrafter"/>
</dbReference>
<dbReference type="InterPro" id="IPR036680">
    <property type="entry name" value="SPOR-like_sf"/>
</dbReference>
<feature type="compositionally biased region" description="Basic and acidic residues" evidence="1">
    <location>
        <begin position="249"/>
        <end position="274"/>
    </location>
</feature>
<keyword evidence="2" id="KW-0472">Membrane</keyword>
<protein>
    <recommendedName>
        <fullName evidence="3">SPOR domain-containing protein</fullName>
    </recommendedName>
</protein>
<feature type="region of interest" description="Disordered" evidence="1">
    <location>
        <begin position="345"/>
        <end position="376"/>
    </location>
</feature>
<name>A0A2N3KXE1_9PROT</name>
<keyword evidence="2" id="KW-0812">Transmembrane</keyword>
<dbReference type="Proteomes" id="UP000233597">
    <property type="component" value="Unassembled WGS sequence"/>
</dbReference>
<feature type="compositionally biased region" description="Polar residues" evidence="1">
    <location>
        <begin position="37"/>
        <end position="56"/>
    </location>
</feature>
<accession>A0A2N3KXE1</accession>
<feature type="region of interest" description="Disordered" evidence="1">
    <location>
        <begin position="119"/>
        <end position="294"/>
    </location>
</feature>
<feature type="domain" description="SPOR" evidence="3">
    <location>
        <begin position="289"/>
        <end position="368"/>
    </location>
</feature>
<gene>
    <name evidence="4" type="ORF">COO20_03150</name>
</gene>
<reference evidence="4 5" key="1">
    <citation type="submission" date="2017-09" db="EMBL/GenBank/DDBJ databases">
        <title>Biodiversity and function of Thalassospira species in the particle-attached aromatic-hydrocarbon-degrading consortia from the surface seawater of the South China Sea.</title>
        <authorList>
            <person name="Dong C."/>
            <person name="Liu R."/>
            <person name="Shao Z."/>
        </authorList>
    </citation>
    <scope>NUCLEOTIDE SEQUENCE [LARGE SCALE GENOMIC DNA]</scope>
    <source>
        <strain evidence="4 5">CSC1P2</strain>
    </source>
</reference>
<evidence type="ECO:0000313" key="5">
    <source>
        <dbReference type="Proteomes" id="UP000233597"/>
    </source>
</evidence>
<feature type="compositionally biased region" description="Low complexity" evidence="1">
    <location>
        <begin position="187"/>
        <end position="202"/>
    </location>
</feature>
<feature type="region of interest" description="Disordered" evidence="1">
    <location>
        <begin position="1"/>
        <end position="56"/>
    </location>
</feature>
<organism evidence="4 5">
    <name type="scientific">Thalassospira marina</name>
    <dbReference type="NCBI Taxonomy" id="2048283"/>
    <lineage>
        <taxon>Bacteria</taxon>
        <taxon>Pseudomonadati</taxon>
        <taxon>Pseudomonadota</taxon>
        <taxon>Alphaproteobacteria</taxon>
        <taxon>Rhodospirillales</taxon>
        <taxon>Thalassospiraceae</taxon>
        <taxon>Thalassospira</taxon>
    </lineage>
</organism>
<dbReference type="PANTHER" id="PTHR38687">
    <property type="entry name" value="CELL DIVISION PROTEIN DEDD-RELATED"/>
    <property type="match status" value="1"/>
</dbReference>
<feature type="transmembrane region" description="Helical" evidence="2">
    <location>
        <begin position="69"/>
        <end position="96"/>
    </location>
</feature>
<feature type="compositionally biased region" description="Low complexity" evidence="1">
    <location>
        <begin position="225"/>
        <end position="247"/>
    </location>
</feature>
<proteinExistence type="predicted"/>
<feature type="compositionally biased region" description="Polar residues" evidence="1">
    <location>
        <begin position="151"/>
        <end position="160"/>
    </location>
</feature>
<dbReference type="AlphaFoldDB" id="A0A2N3KXE1"/>
<dbReference type="Pfam" id="PF05036">
    <property type="entry name" value="SPOR"/>
    <property type="match status" value="1"/>
</dbReference>
<feature type="compositionally biased region" description="Basic and acidic residues" evidence="1">
    <location>
        <begin position="351"/>
        <end position="360"/>
    </location>
</feature>
<evidence type="ECO:0000256" key="2">
    <source>
        <dbReference type="SAM" id="Phobius"/>
    </source>
</evidence>
<evidence type="ECO:0000259" key="3">
    <source>
        <dbReference type="PROSITE" id="PS51724"/>
    </source>
</evidence>
<dbReference type="Gene3D" id="3.30.70.1070">
    <property type="entry name" value="Sporulation related repeat"/>
    <property type="match status" value="1"/>
</dbReference>
<evidence type="ECO:0000313" key="4">
    <source>
        <dbReference type="EMBL" id="PKR55198.1"/>
    </source>
</evidence>
<dbReference type="SUPFAM" id="SSF110997">
    <property type="entry name" value="Sporulation related repeat"/>
    <property type="match status" value="1"/>
</dbReference>
<dbReference type="InterPro" id="IPR007730">
    <property type="entry name" value="SPOR-like_dom"/>
</dbReference>
<dbReference type="GO" id="GO:0032153">
    <property type="term" value="C:cell division site"/>
    <property type="evidence" value="ECO:0007669"/>
    <property type="project" value="TreeGrafter"/>
</dbReference>
<feature type="compositionally biased region" description="Basic and acidic residues" evidence="1">
    <location>
        <begin position="8"/>
        <end position="17"/>
    </location>
</feature>
<evidence type="ECO:0000256" key="1">
    <source>
        <dbReference type="SAM" id="MobiDB-lite"/>
    </source>
</evidence>
<sequence length="376" mass="38471">MADNDPDNASKDSEGRASKAPLPAFFYGQGRPGPSAQAGSSLSATRDDQPSQPFSLTNRTLADMDRKTLLGLITGACMLGLVLFFGGMLVGAGLFMGPDAPKNASAVAEDGKMELLAQNTAPRVQTEIAPRQSETLSPDSGANDDAPSANGDMSATSSQGVDAPQGNDPVGDLIAERAGEGDGGNAGNADSSDAMSAPDAPDVTAAPNAPDISDMSQSEAEAADDAVSSADKSSADTAKAPAAAPVAPEIRKDTKPPKPVAKEEPAPAKTEKSAASETAASAALHREPGSKNMPYSIQVGAFKVDANARQRAGELRKKGLEVAVVERGTNDGAWYYVRVGAYPDASSARSGAEKVKKDTGIDGFPVRAEPNDKKID</sequence>
<dbReference type="EMBL" id="NWTK01000002">
    <property type="protein sequence ID" value="PKR55198.1"/>
    <property type="molecule type" value="Genomic_DNA"/>
</dbReference>
<dbReference type="GO" id="GO:0042834">
    <property type="term" value="F:peptidoglycan binding"/>
    <property type="evidence" value="ECO:0007669"/>
    <property type="project" value="InterPro"/>
</dbReference>
<dbReference type="InterPro" id="IPR052521">
    <property type="entry name" value="Cell_div_SPOR-domain"/>
</dbReference>
<dbReference type="PANTHER" id="PTHR38687:SF1">
    <property type="entry name" value="CELL DIVISION PROTEIN DEDD"/>
    <property type="match status" value="1"/>
</dbReference>
<dbReference type="PROSITE" id="PS51724">
    <property type="entry name" value="SPOR"/>
    <property type="match status" value="1"/>
</dbReference>
<keyword evidence="2" id="KW-1133">Transmembrane helix</keyword>